<feature type="binding site" evidence="10">
    <location>
        <position position="646"/>
    </location>
    <ligand>
        <name>5-methyltetrahydropteroyltri-L-glutamate</name>
        <dbReference type="ChEBI" id="CHEBI:58207"/>
    </ligand>
</feature>
<dbReference type="EC" id="2.1.1.14" evidence="10"/>
<feature type="binding site" evidence="11">
    <location>
        <position position="30"/>
    </location>
    <ligand>
        <name>5-methyltetrahydropteroyltri-L-glutamate</name>
        <dbReference type="ChEBI" id="CHEBI:58207"/>
    </ligand>
</feature>
<feature type="binding site" evidence="10 11">
    <location>
        <begin position="472"/>
        <end position="474"/>
    </location>
    <ligand>
        <name>L-methionine</name>
        <dbReference type="ChEBI" id="CHEBI:57844"/>
    </ligand>
</feature>
<accession>A0A0H3A438</accession>
<evidence type="ECO:0000256" key="6">
    <source>
        <dbReference type="ARBA" id="ARBA00022679"/>
    </source>
</evidence>
<dbReference type="CDD" id="cd03312">
    <property type="entry name" value="CIMS_N_terminal_like"/>
    <property type="match status" value="1"/>
</dbReference>
<dbReference type="PANTHER" id="PTHR30519">
    <property type="entry name" value="5-METHYLTETRAHYDROPTEROYLTRIGLUTAMATE--HOMOCYSTEINE METHYLTRANSFERASE"/>
    <property type="match status" value="1"/>
</dbReference>
<evidence type="ECO:0000256" key="12">
    <source>
        <dbReference type="PIRSR" id="PIRSR000382-2"/>
    </source>
</evidence>
<feature type="binding site" evidence="12">
    <location>
        <position position="684"/>
    </location>
    <ligand>
        <name>Zn(2+)</name>
        <dbReference type="ChEBI" id="CHEBI:29105"/>
        <label>1</label>
        <note>catalytic</note>
    </ligand>
</feature>
<reference evidence="17" key="1">
    <citation type="journal article" date="2009" name="Environ. Microbiol.">
        <title>Contribution of mobile genetic elements to Desulfovibrio vulgaris genome plasticity.</title>
        <authorList>
            <person name="Walker C.B."/>
            <person name="Stolyar S."/>
            <person name="Chivian D."/>
            <person name="Pinel N."/>
            <person name="Gabster J.A."/>
            <person name="Dehal P.S."/>
            <person name="He Z."/>
            <person name="Yang Z.K."/>
            <person name="Yen H.C."/>
            <person name="Zhou J."/>
            <person name="Wall J.D."/>
            <person name="Hazen T.C."/>
            <person name="Arkin A.P."/>
            <person name="Stahl D.A."/>
        </authorList>
    </citation>
    <scope>NUCLEOTIDE SEQUENCE [LARGE SCALE GENOMIC DNA]</scope>
    <source>
        <strain evidence="17">DP4</strain>
    </source>
</reference>
<dbReference type="InterPro" id="IPR006276">
    <property type="entry name" value="Cobalamin-indep_Met_synthase"/>
</dbReference>
<feature type="binding site" evidence="10 11">
    <location>
        <position position="640"/>
    </location>
    <ligand>
        <name>L-homocysteine</name>
        <dbReference type="ChEBI" id="CHEBI:58199"/>
    </ligand>
</feature>
<evidence type="ECO:0000256" key="11">
    <source>
        <dbReference type="PIRSR" id="PIRSR000382-1"/>
    </source>
</evidence>
<keyword evidence="6 10" id="KW-0808">Transferase</keyword>
<dbReference type="NCBIfam" id="NF003556">
    <property type="entry name" value="PRK05222.1"/>
    <property type="match status" value="1"/>
</dbReference>
<comment type="similarity">
    <text evidence="3 10">Belongs to the vitamin-B12 independent methionine synthase family.</text>
</comment>
<evidence type="ECO:0000259" key="14">
    <source>
        <dbReference type="Pfam" id="PF01717"/>
    </source>
</evidence>
<dbReference type="InterPro" id="IPR038071">
    <property type="entry name" value="UROD/MetE-like_sf"/>
</dbReference>
<dbReference type="Gene3D" id="3.20.20.210">
    <property type="match status" value="2"/>
</dbReference>
<dbReference type="InterPro" id="IPR002629">
    <property type="entry name" value="Met_Synth_C/arc"/>
</dbReference>
<name>A0A0H3A438_NITV4</name>
<evidence type="ECO:0000256" key="5">
    <source>
        <dbReference type="ARBA" id="ARBA00022605"/>
    </source>
</evidence>
<dbReference type="CDD" id="cd03311">
    <property type="entry name" value="CIMS_C_terminal_like"/>
    <property type="match status" value="1"/>
</dbReference>
<dbReference type="HOGENOM" id="CLU_013175_0_0_7"/>
<feature type="binding site" evidence="10">
    <location>
        <position position="133"/>
    </location>
    <ligand>
        <name>5-methyltetrahydropteroyltri-L-glutamate</name>
        <dbReference type="ChEBI" id="CHEBI:58207"/>
    </ligand>
</feature>
<feature type="binding site" evidence="10">
    <location>
        <position position="767"/>
    </location>
    <ligand>
        <name>Zn(2+)</name>
        <dbReference type="ChEBI" id="CHEBI:29105"/>
        <note>catalytic</note>
    </ligand>
</feature>
<feature type="binding site" evidence="10">
    <location>
        <begin position="27"/>
        <end position="30"/>
    </location>
    <ligand>
        <name>5-methyltetrahydropteroyltri-L-glutamate</name>
        <dbReference type="ChEBI" id="CHEBI:58207"/>
    </ligand>
</feature>
<evidence type="ECO:0000256" key="4">
    <source>
        <dbReference type="ARBA" id="ARBA00022603"/>
    </source>
</evidence>
<evidence type="ECO:0000313" key="16">
    <source>
        <dbReference type="EMBL" id="ABM27049.1"/>
    </source>
</evidence>
<comment type="function">
    <text evidence="1 10">Catalyzes the transfer of a methyl group from 5-methyltetrahydrofolate to homocysteine resulting in methionine formation.</text>
</comment>
<feature type="domain" description="Cobalamin-independent methionine synthase MetE N-terminal" evidence="15">
    <location>
        <begin position="15"/>
        <end position="345"/>
    </location>
</feature>
<evidence type="ECO:0000256" key="2">
    <source>
        <dbReference type="ARBA" id="ARBA00004681"/>
    </source>
</evidence>
<evidence type="ECO:0000259" key="15">
    <source>
        <dbReference type="Pfam" id="PF08267"/>
    </source>
</evidence>
<proteinExistence type="inferred from homology"/>
<sequence length="797" mass="86546">MRAPPYAFPEVAMRTHNLGFPRIGAGRELKKAVEGYWKGRVSRHGLEGEAARLRACHWAMQRDAGIDVVPVGDFALYDHMLDLTLMLGAIPPRFSPSGAAASPAGTGQDIDLMFRMARGEAGLSPVAPLEMTKWFDTNYHYLVPELDADTAFAPDASPLVAQLREAQDAGFSPKAVLPGPLTWLWLARSVDGSDRFALLPALCDAYATLLRELTSACPPACPRGYSSGGLMVQLDEPVLALDLPQTVRDLFPAVYTRLRAAVPDATLMVASYFAPCADNLPVALNLPVDVLHLDLVRGRDDLDAALQVRGAGEGTPGLALSLGVVDGRNVWCADIDAGVNLVRRAVDTLGEERVWVAPSCSLLHCPVDLGSERGLDPEVARWLAFARQKCAEVRLVADAARGVVGPATLAALEANREARRLRAASPRIHDPEVAARLAAVTPDMEHRPSPYAERIVAQRAALHLPALPTTTIGSFPQTPDIRAARRALRDGSLTQDAYEAAMRDAIAMMVREQEALGLDVLVHGEPERNDMVEYFGGLLQGFCITSDGWVQSYGTRCVKPPLLYGDVSRPVPMTVAWSAHARSLTSRPMKAMLTGPVTIACWSFVRDDISRETVLRQLALALRDEVTDLESAGLAVVQVDEPALREGLPLRRAAQEAYLDAAVRAFRLATSGVADATQLHTHMCYCDFHDIIDRIAGMDADVISLEASRSRMELLDVFATHGYPNEVGPGVYDIHSPRVPSVDEMEALLLRAAAVLPADRLWVNPDCGLKTREWPETRAALANMVEAARRVRARLDA</sequence>
<dbReference type="Proteomes" id="UP000009173">
    <property type="component" value="Chromosome"/>
</dbReference>
<feature type="binding site" evidence="10">
    <location>
        <position position="684"/>
    </location>
    <ligand>
        <name>Zn(2+)</name>
        <dbReference type="ChEBI" id="CHEBI:29105"/>
        <note>catalytic</note>
    </ligand>
</feature>
<comment type="pathway">
    <text evidence="2 10">Amino-acid biosynthesis; L-methionine biosynthesis via de novo pathway; L-methionine from L-homocysteine (MetE route): step 1/1.</text>
</comment>
<comment type="cofactor">
    <cofactor evidence="10">
        <name>Zn(2+)</name>
        <dbReference type="ChEBI" id="CHEBI:29105"/>
    </cofactor>
    <text evidence="10">Binds 1 zinc ion per subunit.</text>
</comment>
<evidence type="ECO:0000256" key="8">
    <source>
        <dbReference type="ARBA" id="ARBA00022833"/>
    </source>
</evidence>
<dbReference type="Pfam" id="PF01717">
    <property type="entry name" value="Meth_synt_2"/>
    <property type="match status" value="1"/>
</dbReference>
<feature type="binding site" evidence="10">
    <location>
        <position position="525"/>
    </location>
    <ligand>
        <name>L-homocysteine</name>
        <dbReference type="ChEBI" id="CHEBI:58199"/>
    </ligand>
</feature>
<feature type="active site" description="Proton donor" evidence="10 13">
    <location>
        <position position="735"/>
    </location>
</feature>
<comment type="cofactor">
    <cofactor evidence="12">
        <name>Zn(2+)</name>
        <dbReference type="ChEBI" id="CHEBI:29105"/>
    </cofactor>
    <text evidence="12">Binds 2 Zn(2+) ions per subunit.</text>
</comment>
<keyword evidence="8 10" id="KW-0862">Zinc</keyword>
<feature type="domain" description="Cobalamin-independent methionine synthase MetE C-terminal/archaeal" evidence="14">
    <location>
        <begin position="467"/>
        <end position="789"/>
    </location>
</feature>
<keyword evidence="9 10" id="KW-0486">Methionine biosynthesis</keyword>
<evidence type="ECO:0000256" key="1">
    <source>
        <dbReference type="ARBA" id="ARBA00002777"/>
    </source>
</evidence>
<evidence type="ECO:0000256" key="13">
    <source>
        <dbReference type="PIRSR" id="PIRSR000382-3"/>
    </source>
</evidence>
<dbReference type="GO" id="GO:0003871">
    <property type="term" value="F:5-methyltetrahydropteroyltriglutamate-homocysteine S-methyltransferase activity"/>
    <property type="evidence" value="ECO:0007669"/>
    <property type="project" value="UniProtKB-UniRule"/>
</dbReference>
<dbReference type="GO" id="GO:0008270">
    <property type="term" value="F:zinc ion binding"/>
    <property type="evidence" value="ECO:0007669"/>
    <property type="project" value="InterPro"/>
</dbReference>
<keyword evidence="5 10" id="KW-0028">Amino-acid biosynthesis</keyword>
<feature type="binding site" evidence="11">
    <location>
        <position position="138"/>
    </location>
    <ligand>
        <name>5-methyltetrahydropteroyltri-L-glutamate</name>
        <dbReference type="ChEBI" id="CHEBI:58207"/>
    </ligand>
</feature>
<evidence type="ECO:0000256" key="9">
    <source>
        <dbReference type="ARBA" id="ARBA00023167"/>
    </source>
</evidence>
<feature type="binding site" evidence="10 11">
    <location>
        <begin position="556"/>
        <end position="557"/>
    </location>
    <ligand>
        <name>5-methyltetrahydropteroyltri-L-glutamate</name>
        <dbReference type="ChEBI" id="CHEBI:58207"/>
    </ligand>
</feature>
<feature type="binding site" evidence="10">
    <location>
        <position position="706"/>
    </location>
    <ligand>
        <name>Zn(2+)</name>
        <dbReference type="ChEBI" id="CHEBI:29105"/>
        <note>catalytic</note>
    </ligand>
</feature>
<feature type="binding site" evidence="12">
    <location>
        <position position="706"/>
    </location>
    <ligand>
        <name>Zn(2+)</name>
        <dbReference type="ChEBI" id="CHEBI:29105"/>
        <label>1</label>
        <note>catalytic</note>
    </ligand>
</feature>
<dbReference type="UniPathway" id="UPA00051">
    <property type="reaction ID" value="UER00082"/>
</dbReference>
<feature type="binding site" evidence="12">
    <location>
        <position position="682"/>
    </location>
    <ligand>
        <name>Zn(2+)</name>
        <dbReference type="ChEBI" id="CHEBI:29105"/>
        <label>1</label>
        <note>catalytic</note>
    </ligand>
</feature>
<feature type="binding site" evidence="10 11">
    <location>
        <position position="602"/>
    </location>
    <ligand>
        <name>5-methyltetrahydropteroyltri-L-glutamate</name>
        <dbReference type="ChEBI" id="CHEBI:58207"/>
    </ligand>
</feature>
<keyword evidence="10" id="KW-0677">Repeat</keyword>
<feature type="binding site" evidence="10 11">
    <location>
        <position position="525"/>
    </location>
    <ligand>
        <name>L-methionine</name>
        <dbReference type="ChEBI" id="CHEBI:57844"/>
    </ligand>
</feature>
<feature type="binding site" evidence="12">
    <location>
        <position position="767"/>
    </location>
    <ligand>
        <name>Zn(2+)</name>
        <dbReference type="ChEBI" id="CHEBI:29105"/>
        <label>1</label>
        <note>catalytic</note>
    </ligand>
</feature>
<dbReference type="PIRSF" id="PIRSF000382">
    <property type="entry name" value="MeTrfase_B12_ind"/>
    <property type="match status" value="1"/>
</dbReference>
<evidence type="ECO:0000256" key="7">
    <source>
        <dbReference type="ARBA" id="ARBA00022723"/>
    </source>
</evidence>
<dbReference type="HAMAP" id="MF_00172">
    <property type="entry name" value="Meth_synth"/>
    <property type="match status" value="1"/>
</dbReference>
<evidence type="ECO:0000313" key="17">
    <source>
        <dbReference type="Proteomes" id="UP000009173"/>
    </source>
</evidence>
<gene>
    <name evidence="10" type="primary">metE</name>
    <name evidence="16" type="ordered locus">Dvul_0025</name>
</gene>
<evidence type="ECO:0000256" key="10">
    <source>
        <dbReference type="HAMAP-Rule" id="MF_00172"/>
    </source>
</evidence>
<dbReference type="EMBL" id="CP000527">
    <property type="protein sequence ID" value="ABM27049.1"/>
    <property type="molecule type" value="Genomic_DNA"/>
</dbReference>
<keyword evidence="7 10" id="KW-0479">Metal-binding</keyword>
<keyword evidence="4 10" id="KW-0489">Methyltransferase</keyword>
<dbReference type="GO" id="GO:0009086">
    <property type="term" value="P:methionine biosynthetic process"/>
    <property type="evidence" value="ECO:0007669"/>
    <property type="project" value="UniProtKB-UniRule"/>
</dbReference>
<protein>
    <recommendedName>
        <fullName evidence="10">5-methyltetrahydropteroyltriglutamate--homocysteine methyltransferase</fullName>
        <ecNumber evidence="10">2.1.1.14</ecNumber>
    </recommendedName>
    <alternativeName>
        <fullName evidence="10">Cobalamin-independent methionine synthase</fullName>
    </alternativeName>
    <alternativeName>
        <fullName evidence="10">Methionine synthase, vitamin-B12 independent isozyme</fullName>
    </alternativeName>
</protein>
<dbReference type="NCBIfam" id="TIGR01371">
    <property type="entry name" value="met_syn_B12ind"/>
    <property type="match status" value="1"/>
</dbReference>
<feature type="binding site" evidence="10">
    <location>
        <position position="682"/>
    </location>
    <ligand>
        <name>Zn(2+)</name>
        <dbReference type="ChEBI" id="CHEBI:29105"/>
        <note>catalytic</note>
    </ligand>
</feature>
<feature type="binding site" evidence="10 11">
    <location>
        <begin position="472"/>
        <end position="474"/>
    </location>
    <ligand>
        <name>L-homocysteine</name>
        <dbReference type="ChEBI" id="CHEBI:58199"/>
    </ligand>
</feature>
<dbReference type="InterPro" id="IPR013215">
    <property type="entry name" value="Cbl-indep_Met_Synth_N"/>
</dbReference>
<evidence type="ECO:0000256" key="3">
    <source>
        <dbReference type="ARBA" id="ARBA00009553"/>
    </source>
</evidence>
<dbReference type="SUPFAM" id="SSF51726">
    <property type="entry name" value="UROD/MetE-like"/>
    <property type="match status" value="2"/>
</dbReference>
<dbReference type="KEGG" id="dvl:Dvul_0025"/>
<dbReference type="AlphaFoldDB" id="A0A0H3A438"/>
<dbReference type="Pfam" id="PF08267">
    <property type="entry name" value="Meth_synt_1"/>
    <property type="match status" value="1"/>
</dbReference>
<comment type="catalytic activity">
    <reaction evidence="10">
        <text>5-methyltetrahydropteroyltri-L-glutamate + L-homocysteine = tetrahydropteroyltri-L-glutamate + L-methionine</text>
        <dbReference type="Rhea" id="RHEA:21196"/>
        <dbReference type="ChEBI" id="CHEBI:57844"/>
        <dbReference type="ChEBI" id="CHEBI:58140"/>
        <dbReference type="ChEBI" id="CHEBI:58199"/>
        <dbReference type="ChEBI" id="CHEBI:58207"/>
        <dbReference type="EC" id="2.1.1.14"/>
    </reaction>
</comment>
<feature type="binding site" evidence="10 11">
    <location>
        <position position="640"/>
    </location>
    <ligand>
        <name>L-methionine</name>
        <dbReference type="ChEBI" id="CHEBI:57844"/>
    </ligand>
</feature>
<organism evidence="16 17">
    <name type="scientific">Nitratidesulfovibrio vulgaris (strain DP4)</name>
    <name type="common">Desulfovibrio vulgaris</name>
    <dbReference type="NCBI Taxonomy" id="391774"/>
    <lineage>
        <taxon>Bacteria</taxon>
        <taxon>Pseudomonadati</taxon>
        <taxon>Thermodesulfobacteriota</taxon>
        <taxon>Desulfovibrionia</taxon>
        <taxon>Desulfovibrionales</taxon>
        <taxon>Desulfovibrionaceae</taxon>
        <taxon>Nitratidesulfovibrio</taxon>
    </lineage>
</organism>
<dbReference type="GO" id="GO:0032259">
    <property type="term" value="P:methylation"/>
    <property type="evidence" value="ECO:0007669"/>
    <property type="project" value="UniProtKB-KW"/>
</dbReference>